<dbReference type="PANTHER" id="PTHR11092">
    <property type="entry name" value="SUGAR NUCLEOTIDE EPIMERASE RELATED"/>
    <property type="match status" value="1"/>
</dbReference>
<dbReference type="NCBIfam" id="TIGR01777">
    <property type="entry name" value="yfcH"/>
    <property type="match status" value="1"/>
</dbReference>
<evidence type="ECO:0000256" key="1">
    <source>
        <dbReference type="ARBA" id="ARBA00009353"/>
    </source>
</evidence>
<sequence>MALKILITGGTGLLGRSLCTKLLQAGHDPIVLSRNAAAARGRLTPGVQLIQWQPGVERVPLETLEGVEAVINLAGENIGAGRWTASRKQLIMQSRLGFTRALTESFQKLKQSPRVFISGSAVGYYGPHGDEELTEASPPGHDFLAEVCQAWEEEANRARELGVRVVTIRTGIVLAREGGILPRMVTPFLLFLGGPLGSGRQWVSWIHIADAVGIIQLALEHTTVAGPLNLTAPQPVRMEEFASVLGRVMKRPSSLRVPAWVLKMALGEMANLLLTGQRVLPARALQEGYQFRYPGLAGALEDLLILSG</sequence>
<organism evidence="4 5">
    <name type="scientific">Neomoorella stamsii</name>
    <dbReference type="NCBI Taxonomy" id="1266720"/>
    <lineage>
        <taxon>Bacteria</taxon>
        <taxon>Bacillati</taxon>
        <taxon>Bacillota</taxon>
        <taxon>Clostridia</taxon>
        <taxon>Neomoorellales</taxon>
        <taxon>Neomoorellaceae</taxon>
        <taxon>Neomoorella</taxon>
    </lineage>
</organism>
<dbReference type="InterPro" id="IPR001509">
    <property type="entry name" value="Epimerase_deHydtase"/>
</dbReference>
<dbReference type="InterPro" id="IPR013549">
    <property type="entry name" value="DUF1731"/>
</dbReference>
<dbReference type="Pfam" id="PF08338">
    <property type="entry name" value="DUF1731"/>
    <property type="match status" value="1"/>
</dbReference>
<dbReference type="Pfam" id="PF01370">
    <property type="entry name" value="Epimerase"/>
    <property type="match status" value="1"/>
</dbReference>
<dbReference type="Proteomes" id="UP000239430">
    <property type="component" value="Unassembled WGS sequence"/>
</dbReference>
<accession>A0A9X7J4W6</accession>
<keyword evidence="5" id="KW-1185">Reference proteome</keyword>
<dbReference type="Gene3D" id="3.40.50.720">
    <property type="entry name" value="NAD(P)-binding Rossmann-like Domain"/>
    <property type="match status" value="1"/>
</dbReference>
<name>A0A9X7J4W6_9FIRM</name>
<dbReference type="AlphaFoldDB" id="A0A9X7J4W6"/>
<gene>
    <name evidence="4" type="ORF">MOST_11760</name>
</gene>
<evidence type="ECO:0000259" key="3">
    <source>
        <dbReference type="Pfam" id="PF08338"/>
    </source>
</evidence>
<dbReference type="InterPro" id="IPR036291">
    <property type="entry name" value="NAD(P)-bd_dom_sf"/>
</dbReference>
<feature type="domain" description="NAD-dependent epimerase/dehydratase" evidence="2">
    <location>
        <begin position="5"/>
        <end position="221"/>
    </location>
</feature>
<evidence type="ECO:0000259" key="2">
    <source>
        <dbReference type="Pfam" id="PF01370"/>
    </source>
</evidence>
<dbReference type="InterPro" id="IPR010099">
    <property type="entry name" value="SDR39U1"/>
</dbReference>
<comment type="similarity">
    <text evidence="1">Belongs to the NAD(P)-dependent epimerase/dehydratase family. SDR39U1 subfamily.</text>
</comment>
<protein>
    <submittedName>
        <fullName evidence="4">Epimerase family protein</fullName>
    </submittedName>
</protein>
<evidence type="ECO:0000313" key="4">
    <source>
        <dbReference type="EMBL" id="PRR73962.1"/>
    </source>
</evidence>
<dbReference type="CDD" id="cd05242">
    <property type="entry name" value="SDR_a8"/>
    <property type="match status" value="1"/>
</dbReference>
<feature type="domain" description="DUF1731" evidence="3">
    <location>
        <begin position="257"/>
        <end position="303"/>
    </location>
</feature>
<evidence type="ECO:0000313" key="5">
    <source>
        <dbReference type="Proteomes" id="UP000239430"/>
    </source>
</evidence>
<dbReference type="PANTHER" id="PTHR11092:SF0">
    <property type="entry name" value="EPIMERASE FAMILY PROTEIN SDR39U1"/>
    <property type="match status" value="1"/>
</dbReference>
<comment type="caution">
    <text evidence="4">The sequence shown here is derived from an EMBL/GenBank/DDBJ whole genome shotgun (WGS) entry which is preliminary data.</text>
</comment>
<proteinExistence type="inferred from homology"/>
<reference evidence="4 5" key="1">
    <citation type="submission" date="2018-03" db="EMBL/GenBank/DDBJ databases">
        <title>Genome sequence of Moorella stamsii DSM 26217.</title>
        <authorList>
            <person name="Poehlein A."/>
            <person name="Daniel R."/>
        </authorList>
    </citation>
    <scope>NUCLEOTIDE SEQUENCE [LARGE SCALE GENOMIC DNA]</scope>
    <source>
        <strain evidence="5">DSM 26217</strain>
    </source>
</reference>
<dbReference type="EMBL" id="PVXL01000035">
    <property type="protein sequence ID" value="PRR73962.1"/>
    <property type="molecule type" value="Genomic_DNA"/>
</dbReference>
<dbReference type="SUPFAM" id="SSF51735">
    <property type="entry name" value="NAD(P)-binding Rossmann-fold domains"/>
    <property type="match status" value="1"/>
</dbReference>